<name>A0A9N9R5Q4_9NEOP</name>
<accession>A0A9N9R5Q4</accession>
<proteinExistence type="predicted"/>
<dbReference type="Proteomes" id="UP001153714">
    <property type="component" value="Chromosome 23"/>
</dbReference>
<dbReference type="EMBL" id="OU893354">
    <property type="protein sequence ID" value="CAG9790666.1"/>
    <property type="molecule type" value="Genomic_DNA"/>
</dbReference>
<gene>
    <name evidence="1" type="ORF">DIATSA_LOCUS8329</name>
</gene>
<sequence>MSEIWNFSPSLQFEVELCLSTVSNNENNKWLKAFGHCKFNLVHPPRPAEHNNSEIEGRNASTIIVSAEKDHAVVDNAKTTITDNETIEKICECLHTDLSSRYNFMIEECLKNPNLLVKLACHLNINTVEKICKFVFESNNVNKDFLVLFFKVFLPAYIKRGYSCHTLDLLLCGSKFSLEFDIFIRKILKDCNIPNNFLQDYVKMLNGEQQSRYLLLLANLDLSSEQFVHNLFSIYLAYKDCVKSDKIQCLIQSLLYEYSNNCISDKNYGRLLLSFLQTVKSCKGNFNREYVEKIITLHRSPFKRPCLTIFNELLNYEQLHTD</sequence>
<protein>
    <submittedName>
        <fullName evidence="1">Uncharacterized protein</fullName>
    </submittedName>
</protein>
<keyword evidence="2" id="KW-1185">Reference proteome</keyword>
<reference evidence="1" key="1">
    <citation type="submission" date="2021-12" db="EMBL/GenBank/DDBJ databases">
        <authorList>
            <person name="King R."/>
        </authorList>
    </citation>
    <scope>NUCLEOTIDE SEQUENCE</scope>
</reference>
<reference evidence="1" key="2">
    <citation type="submission" date="2022-10" db="EMBL/GenBank/DDBJ databases">
        <authorList>
            <consortium name="ENA_rothamsted_submissions"/>
            <consortium name="culmorum"/>
            <person name="King R."/>
        </authorList>
    </citation>
    <scope>NUCLEOTIDE SEQUENCE</scope>
</reference>
<organism evidence="1 2">
    <name type="scientific">Diatraea saccharalis</name>
    <name type="common">sugarcane borer</name>
    <dbReference type="NCBI Taxonomy" id="40085"/>
    <lineage>
        <taxon>Eukaryota</taxon>
        <taxon>Metazoa</taxon>
        <taxon>Ecdysozoa</taxon>
        <taxon>Arthropoda</taxon>
        <taxon>Hexapoda</taxon>
        <taxon>Insecta</taxon>
        <taxon>Pterygota</taxon>
        <taxon>Neoptera</taxon>
        <taxon>Endopterygota</taxon>
        <taxon>Lepidoptera</taxon>
        <taxon>Glossata</taxon>
        <taxon>Ditrysia</taxon>
        <taxon>Pyraloidea</taxon>
        <taxon>Crambidae</taxon>
        <taxon>Crambinae</taxon>
        <taxon>Diatraea</taxon>
    </lineage>
</organism>
<evidence type="ECO:0000313" key="2">
    <source>
        <dbReference type="Proteomes" id="UP001153714"/>
    </source>
</evidence>
<dbReference type="AlphaFoldDB" id="A0A9N9R5Q4"/>
<dbReference type="OrthoDB" id="7466113at2759"/>
<evidence type="ECO:0000313" key="1">
    <source>
        <dbReference type="EMBL" id="CAG9790666.1"/>
    </source>
</evidence>